<feature type="domain" description="Dienelactone hydrolase" evidence="2">
    <location>
        <begin position="37"/>
        <end position="262"/>
    </location>
</feature>
<dbReference type="Gene3D" id="3.40.50.1820">
    <property type="entry name" value="alpha/beta hydrolase"/>
    <property type="match status" value="1"/>
</dbReference>
<sequence>MMTAVAGSAILLPPVANAQSVVESDVDIATQDGVADCYFVHPAQGSHAAVIVWPDILGLRPAFRAMGKRLAQSGYSVLVVNPFYRDARSPVVGEGASFGQPETREIVLPMARNLNAETHFMDARAMVAFLDAQPSVDTSRRIGTTGYCMGGPMVMRTVAAVPDRLGAGGTFHGGGLATDADNSPHLLIPQTQSAMLHCVAANDDAADPVAKDTLNTAYAAAGISAEIEVYTNTLHGWCPPDSQVYDEAQAERAWSRLLSLFEVALA</sequence>
<dbReference type="InterPro" id="IPR051049">
    <property type="entry name" value="Dienelactone_hydrolase-like"/>
</dbReference>
<dbReference type="SUPFAM" id="SSF53474">
    <property type="entry name" value="alpha/beta-Hydrolases"/>
    <property type="match status" value="1"/>
</dbReference>
<evidence type="ECO:0000313" key="4">
    <source>
        <dbReference type="Proteomes" id="UP000051934"/>
    </source>
</evidence>
<dbReference type="AlphaFoldDB" id="A0A0R2SDF2"/>
<evidence type="ECO:0000313" key="3">
    <source>
        <dbReference type="EMBL" id="KRO72788.1"/>
    </source>
</evidence>
<dbReference type="PANTHER" id="PTHR46623:SF10">
    <property type="entry name" value="CARBOXYMETHYLENEBUTENOLIDASE HOMOLOG"/>
    <property type="match status" value="1"/>
</dbReference>
<dbReference type="InterPro" id="IPR002925">
    <property type="entry name" value="Dienelactn_hydro"/>
</dbReference>
<dbReference type="PANTHER" id="PTHR46623">
    <property type="entry name" value="CARBOXYMETHYLENEBUTENOLIDASE-RELATED"/>
    <property type="match status" value="1"/>
</dbReference>
<accession>A0A0R2SDF2</accession>
<gene>
    <name evidence="3" type="ORF">ABR69_05440</name>
</gene>
<keyword evidence="1" id="KW-0732">Signal</keyword>
<keyword evidence="3" id="KW-0378">Hydrolase</keyword>
<dbReference type="Proteomes" id="UP000051934">
    <property type="component" value="Unassembled WGS sequence"/>
</dbReference>
<dbReference type="InterPro" id="IPR029058">
    <property type="entry name" value="AB_hydrolase_fold"/>
</dbReference>
<dbReference type="GO" id="GO:0016787">
    <property type="term" value="F:hydrolase activity"/>
    <property type="evidence" value="ECO:0007669"/>
    <property type="project" value="UniProtKB-KW"/>
</dbReference>
<dbReference type="EMBL" id="LIBB01000046">
    <property type="protein sequence ID" value="KRO72788.1"/>
    <property type="molecule type" value="Genomic_DNA"/>
</dbReference>
<comment type="caution">
    <text evidence="3">The sequence shown here is derived from an EMBL/GenBank/DDBJ whole genome shotgun (WGS) entry which is preliminary data.</text>
</comment>
<proteinExistence type="predicted"/>
<dbReference type="Pfam" id="PF01738">
    <property type="entry name" value="DLH"/>
    <property type="match status" value="1"/>
</dbReference>
<evidence type="ECO:0000256" key="1">
    <source>
        <dbReference type="SAM" id="SignalP"/>
    </source>
</evidence>
<organism evidence="3 4">
    <name type="scientific">OM182 bacterium BACL3 MAG-120507-bin80</name>
    <dbReference type="NCBI Taxonomy" id="1655577"/>
    <lineage>
        <taxon>Bacteria</taxon>
        <taxon>Pseudomonadati</taxon>
        <taxon>Pseudomonadota</taxon>
        <taxon>Gammaproteobacteria</taxon>
        <taxon>OMG group</taxon>
        <taxon>OM182 clade</taxon>
    </lineage>
</organism>
<evidence type="ECO:0000259" key="2">
    <source>
        <dbReference type="Pfam" id="PF01738"/>
    </source>
</evidence>
<protein>
    <submittedName>
        <fullName evidence="3">Dienelactone hydrolase</fullName>
    </submittedName>
</protein>
<name>A0A0R2SDF2_9GAMM</name>
<reference evidence="3 4" key="1">
    <citation type="submission" date="2015-10" db="EMBL/GenBank/DDBJ databases">
        <title>Metagenome-Assembled Genomes uncover a global brackish microbiome.</title>
        <authorList>
            <person name="Hugerth L.W."/>
            <person name="Larsson J."/>
            <person name="Alneberg J."/>
            <person name="Lindh M.V."/>
            <person name="Legrand C."/>
            <person name="Pinhassi J."/>
            <person name="Andersson A.F."/>
        </authorList>
    </citation>
    <scope>NUCLEOTIDE SEQUENCE [LARGE SCALE GENOMIC DNA]</scope>
    <source>
        <strain evidence="3">BACL4 MAG-120507-bin80</strain>
    </source>
</reference>
<feature type="signal peptide" evidence="1">
    <location>
        <begin position="1"/>
        <end position="18"/>
    </location>
</feature>
<feature type="chain" id="PRO_5006423586" evidence="1">
    <location>
        <begin position="19"/>
        <end position="266"/>
    </location>
</feature>